<sequence length="273" mass="30887">MREEVVRPDVYNSTTKPKNLYRAGVPILHEHKSSHDPDVRRTSTYGRIVRGYPYTLGPVRRPLQLQLWTREKITTVPRVNNSNDSATVDPGDRVEVDVLIGIDNYWRIVDLHRNEKLPSGLILSHTRFGPVLSGLQHSTVSNSLSATTTSDKDEPESEQVMRNFLGLDTLELDEGEDTENAGVIRQFYDTVAIVDANRLKEEILANTYVDNVIVGAGSTEECLNKCKQCKDIFARMCMNLREFMSNDSSTMLSIPEHDRMNIQGHFVKLLGVK</sequence>
<protein>
    <submittedName>
        <fullName evidence="1">Uncharacterized protein</fullName>
    </submittedName>
</protein>
<evidence type="ECO:0000313" key="2">
    <source>
        <dbReference type="Proteomes" id="UP001176961"/>
    </source>
</evidence>
<reference evidence="1" key="1">
    <citation type="submission" date="2023-07" db="EMBL/GenBank/DDBJ databases">
        <authorList>
            <consortium name="CYATHOMIX"/>
        </authorList>
    </citation>
    <scope>NUCLEOTIDE SEQUENCE</scope>
    <source>
        <strain evidence="1">N/A</strain>
    </source>
</reference>
<proteinExistence type="predicted"/>
<accession>A0AA36DM03</accession>
<dbReference type="Proteomes" id="UP001176961">
    <property type="component" value="Unassembled WGS sequence"/>
</dbReference>
<dbReference type="AlphaFoldDB" id="A0AA36DM03"/>
<dbReference type="EMBL" id="CATQJL010000001">
    <property type="protein sequence ID" value="CAJ0588437.1"/>
    <property type="molecule type" value="Genomic_DNA"/>
</dbReference>
<comment type="caution">
    <text evidence="1">The sequence shown here is derived from an EMBL/GenBank/DDBJ whole genome shotgun (WGS) entry which is preliminary data.</text>
</comment>
<gene>
    <name evidence="1" type="ORF">CYNAS_LOCUS420</name>
</gene>
<organism evidence="1 2">
    <name type="scientific">Cylicocyclus nassatus</name>
    <name type="common">Nematode worm</name>
    <dbReference type="NCBI Taxonomy" id="53992"/>
    <lineage>
        <taxon>Eukaryota</taxon>
        <taxon>Metazoa</taxon>
        <taxon>Ecdysozoa</taxon>
        <taxon>Nematoda</taxon>
        <taxon>Chromadorea</taxon>
        <taxon>Rhabditida</taxon>
        <taxon>Rhabditina</taxon>
        <taxon>Rhabditomorpha</taxon>
        <taxon>Strongyloidea</taxon>
        <taxon>Strongylidae</taxon>
        <taxon>Cylicocyclus</taxon>
    </lineage>
</organism>
<keyword evidence="2" id="KW-1185">Reference proteome</keyword>
<name>A0AA36DM03_CYLNA</name>
<evidence type="ECO:0000313" key="1">
    <source>
        <dbReference type="EMBL" id="CAJ0588437.1"/>
    </source>
</evidence>